<dbReference type="Pfam" id="PF13444">
    <property type="entry name" value="Acetyltransf_5"/>
    <property type="match status" value="1"/>
</dbReference>
<evidence type="ECO:0000313" key="1">
    <source>
        <dbReference type="EMBL" id="NAS26851.1"/>
    </source>
</evidence>
<dbReference type="Gene3D" id="3.40.630.30">
    <property type="match status" value="1"/>
</dbReference>
<proteinExistence type="predicted"/>
<organism evidence="1 2">
    <name type="scientific">Herbidospora solisilvae</name>
    <dbReference type="NCBI Taxonomy" id="2696284"/>
    <lineage>
        <taxon>Bacteria</taxon>
        <taxon>Bacillati</taxon>
        <taxon>Actinomycetota</taxon>
        <taxon>Actinomycetes</taxon>
        <taxon>Streptosporangiales</taxon>
        <taxon>Streptosporangiaceae</taxon>
        <taxon>Herbidospora</taxon>
    </lineage>
</organism>
<reference evidence="1 2" key="1">
    <citation type="submission" date="2020-01" db="EMBL/GenBank/DDBJ databases">
        <title>Herbidospora sp. NEAU-GS84 nov., a novel actinomycete isolated from soil.</title>
        <authorList>
            <person name="Han L."/>
        </authorList>
    </citation>
    <scope>NUCLEOTIDE SEQUENCE [LARGE SCALE GENOMIC DNA]</scope>
    <source>
        <strain evidence="1 2">NEAU-GS84</strain>
    </source>
</reference>
<sequence>MMTFEVHPPDGEFGGRPWQRELVGFRSGVLRSFGLPTGLDRDVHDGPAHHLLARTPDGGLAGCARLAPLEDLNPSRVLTLEPRSADILTEAGLTAADVLEGGRWLVGAEHRHAGVGSRLVLAGAVVAVRLGRKLAWVLAGTAHGQDTLLMRMGFHAPSGRVHEMPDLGYPVRLLTVRPDRLLHGREEPEVVFL</sequence>
<dbReference type="SUPFAM" id="SSF55729">
    <property type="entry name" value="Acyl-CoA N-acyltransferases (Nat)"/>
    <property type="match status" value="1"/>
</dbReference>
<comment type="caution">
    <text evidence="1">The sequence shown here is derived from an EMBL/GenBank/DDBJ whole genome shotgun (WGS) entry which is preliminary data.</text>
</comment>
<protein>
    <submittedName>
        <fullName evidence="1">GNAT family N-acetyltransferase</fullName>
    </submittedName>
</protein>
<dbReference type="InterPro" id="IPR016181">
    <property type="entry name" value="Acyl_CoA_acyltransferase"/>
</dbReference>
<accession>A0A7C9N1R7</accession>
<evidence type="ECO:0000313" key="2">
    <source>
        <dbReference type="Proteomes" id="UP000479526"/>
    </source>
</evidence>
<keyword evidence="1" id="KW-0808">Transferase</keyword>
<dbReference type="AlphaFoldDB" id="A0A7C9N1R7"/>
<dbReference type="Proteomes" id="UP000479526">
    <property type="component" value="Unassembled WGS sequence"/>
</dbReference>
<keyword evidence="2" id="KW-1185">Reference proteome</keyword>
<dbReference type="RefSeq" id="WP_161483831.1">
    <property type="nucleotide sequence ID" value="NZ_WXEW01000012.1"/>
</dbReference>
<dbReference type="GO" id="GO:0016740">
    <property type="term" value="F:transferase activity"/>
    <property type="evidence" value="ECO:0007669"/>
    <property type="project" value="UniProtKB-KW"/>
</dbReference>
<dbReference type="EMBL" id="WXEW01000012">
    <property type="protein sequence ID" value="NAS26851.1"/>
    <property type="molecule type" value="Genomic_DNA"/>
</dbReference>
<name>A0A7C9N1R7_9ACTN</name>
<gene>
    <name evidence="1" type="ORF">GT755_34935</name>
</gene>